<sequence length="243" mass="26051">MSAGPTAAELRTRVTGPDRLGAYEELLAALTRQEVLMPLWEGSPDDEDARFGLMEVDGHAYAPGFTSHERLTAAQWGRAHLVLPCRSVAAALYRDRCGLWLDAHEPDGGMGIPWLDLRRIAEGIDRLPAGPLRLTEPAVPLADFCRRLAADAAHVPGLRRLWRAWVHPAVGEAHLAVGIESDVSVTSAGASILPLVGRAVPLLPPGVTVAGVDMADPYDPVALWLRSASAPFYDRDAPRAAAP</sequence>
<dbReference type="InterPro" id="IPR027945">
    <property type="entry name" value="SseB_C"/>
</dbReference>
<protein>
    <submittedName>
        <fullName evidence="3">Enhanced serine sensitivity protein SseB</fullName>
    </submittedName>
</protein>
<feature type="domain" description="SseB protein C-terminal" evidence="2">
    <location>
        <begin position="131"/>
        <end position="235"/>
    </location>
</feature>
<evidence type="ECO:0000313" key="3">
    <source>
        <dbReference type="EMBL" id="NJQ14006.1"/>
    </source>
</evidence>
<comment type="caution">
    <text evidence="3">The sequence shown here is derived from an EMBL/GenBank/DDBJ whole genome shotgun (WGS) entry which is preliminary data.</text>
</comment>
<dbReference type="Proteomes" id="UP000727056">
    <property type="component" value="Unassembled WGS sequence"/>
</dbReference>
<keyword evidence="4" id="KW-1185">Reference proteome</keyword>
<reference evidence="3 4" key="1">
    <citation type="submission" date="2020-03" db="EMBL/GenBank/DDBJ databases">
        <title>Draft genome of Streptomyces sp. ventii, isolated from the Axial Seamount in the Pacific Ocean, and resequencing of the two type strains Streptomyces lonarensis strain NCL 716 and Streptomyces bohaiensis strain 11A07.</title>
        <authorList>
            <person name="Loughran R.M."/>
            <person name="Pfannmuller K.M."/>
            <person name="Wasson B.J."/>
            <person name="Deadmond M.C."/>
            <person name="Paddock B.E."/>
            <person name="Koyack M.J."/>
            <person name="Gallegos D.A."/>
            <person name="Mitchell E.A."/>
            <person name="Ushijima B."/>
            <person name="Saw J.H."/>
            <person name="Mcphail K.L."/>
            <person name="Videau P."/>
        </authorList>
    </citation>
    <scope>NUCLEOTIDE SEQUENCE [LARGE SCALE GENOMIC DNA]</scope>
    <source>
        <strain evidence="3 4">11A07</strain>
    </source>
</reference>
<organism evidence="3 4">
    <name type="scientific">Streptomyces bohaiensis</name>
    <dbReference type="NCBI Taxonomy" id="1431344"/>
    <lineage>
        <taxon>Bacteria</taxon>
        <taxon>Bacillati</taxon>
        <taxon>Actinomycetota</taxon>
        <taxon>Actinomycetes</taxon>
        <taxon>Kitasatosporales</taxon>
        <taxon>Streptomycetaceae</taxon>
        <taxon>Streptomyces</taxon>
    </lineage>
</organism>
<feature type="domain" description="SseB protein N-terminal" evidence="1">
    <location>
        <begin position="24"/>
        <end position="90"/>
    </location>
</feature>
<gene>
    <name evidence="3" type="ORF">HCN52_03375</name>
</gene>
<dbReference type="EMBL" id="JAAVJC010000013">
    <property type="protein sequence ID" value="NJQ14006.1"/>
    <property type="molecule type" value="Genomic_DNA"/>
</dbReference>
<dbReference type="InterPro" id="IPR009839">
    <property type="entry name" value="SseB_N"/>
</dbReference>
<dbReference type="Pfam" id="PF07179">
    <property type="entry name" value="SseB"/>
    <property type="match status" value="1"/>
</dbReference>
<name>A0ABX1C6Z6_9ACTN</name>
<evidence type="ECO:0000259" key="1">
    <source>
        <dbReference type="Pfam" id="PF07179"/>
    </source>
</evidence>
<dbReference type="RefSeq" id="WP_168086840.1">
    <property type="nucleotide sequence ID" value="NZ_BHZH01000075.1"/>
</dbReference>
<evidence type="ECO:0000259" key="2">
    <source>
        <dbReference type="Pfam" id="PF14581"/>
    </source>
</evidence>
<accession>A0ABX1C6Z6</accession>
<dbReference type="Pfam" id="PF14581">
    <property type="entry name" value="SseB_C"/>
    <property type="match status" value="1"/>
</dbReference>
<evidence type="ECO:0000313" key="4">
    <source>
        <dbReference type="Proteomes" id="UP000727056"/>
    </source>
</evidence>
<proteinExistence type="predicted"/>